<dbReference type="EMBL" id="JAKLTR010000021">
    <property type="protein sequence ID" value="MCG2617455.1"/>
    <property type="molecule type" value="Genomic_DNA"/>
</dbReference>
<protein>
    <submittedName>
        <fullName evidence="1">Uncharacterized protein</fullName>
    </submittedName>
</protein>
<organism evidence="1 2">
    <name type="scientific">Terrimonas ginsenosidimutans</name>
    <dbReference type="NCBI Taxonomy" id="2908004"/>
    <lineage>
        <taxon>Bacteria</taxon>
        <taxon>Pseudomonadati</taxon>
        <taxon>Bacteroidota</taxon>
        <taxon>Chitinophagia</taxon>
        <taxon>Chitinophagales</taxon>
        <taxon>Chitinophagaceae</taxon>
        <taxon>Terrimonas</taxon>
    </lineage>
</organism>
<gene>
    <name evidence="1" type="ORF">LZZ85_24365</name>
</gene>
<evidence type="ECO:0000313" key="2">
    <source>
        <dbReference type="Proteomes" id="UP001165367"/>
    </source>
</evidence>
<sequence length="228" mass="26728">MSIENRVKKEIAKKWVTEFPELKIFAQNKLYKVVGPFVGGVEIFKQPGSDDYRPYIAWYPLWKSDIKECFKEEAILQEVRNSKGILCDIPFEENDKYFADVADKVKQIPSSLLFGNVFLSNVFELIDRQFSHTLVKSSPVEQAKLLQVKLFSALYVNGISAVENVFEEVIKASLNWRLDLFEWKYGKLDDWLQKLKEVQLSRDEIMHRIRINKEDKIIRQLNSFELIG</sequence>
<name>A0ABS9KYN6_9BACT</name>
<dbReference type="RefSeq" id="WP_237876212.1">
    <property type="nucleotide sequence ID" value="NZ_JAKLTR010000021.1"/>
</dbReference>
<dbReference type="Proteomes" id="UP001165367">
    <property type="component" value="Unassembled WGS sequence"/>
</dbReference>
<proteinExistence type="predicted"/>
<comment type="caution">
    <text evidence="1">The sequence shown here is derived from an EMBL/GenBank/DDBJ whole genome shotgun (WGS) entry which is preliminary data.</text>
</comment>
<keyword evidence="2" id="KW-1185">Reference proteome</keyword>
<reference evidence="1" key="1">
    <citation type="submission" date="2022-01" db="EMBL/GenBank/DDBJ databases">
        <authorList>
            <person name="Jo J.-H."/>
            <person name="Im W.-T."/>
        </authorList>
    </citation>
    <scope>NUCLEOTIDE SEQUENCE</scope>
    <source>
        <strain evidence="1">NA20</strain>
    </source>
</reference>
<accession>A0ABS9KYN6</accession>
<evidence type="ECO:0000313" key="1">
    <source>
        <dbReference type="EMBL" id="MCG2617455.1"/>
    </source>
</evidence>